<sequence length="334" mass="37557">MPSNTAALYTYESLRFFRPRHKSRHSWAPTRTTSDVSTTPVVVAAPRRAPKLQRYGWRMNSYLSSSAAPQSSSAMAGCEPDTDSRAGAGRPQFYSRRSYPVQGGNWDTILLDDAAIDTGVASSSVTPNPSDPDNMARIVGAYCLWNDKKSQCDLQKNEELCFDEEYIPKSNVLEEKRAWDLFEIDNVSGIDAEDGIVCTPGSDAWRPLMMREIEYRRLSTASWMSEGSSSNEELDNDDVDRYYSSETSASTPEIATPDDRVLKSVEPNMLVRSLSELKRRFSRGKTSTSKWSIVPLTQYSSEPIREHETSGADKFQGENMEDYFSLHMSAARRI</sequence>
<dbReference type="Proteomes" id="UP001489719">
    <property type="component" value="Unassembled WGS sequence"/>
</dbReference>
<accession>A0ACC3TFW1</accession>
<evidence type="ECO:0000313" key="2">
    <source>
        <dbReference type="Proteomes" id="UP001489719"/>
    </source>
</evidence>
<dbReference type="EMBL" id="MU970146">
    <property type="protein sequence ID" value="KAK9320068.1"/>
    <property type="molecule type" value="Genomic_DNA"/>
</dbReference>
<name>A0ACC3TFW1_9ASCO</name>
<gene>
    <name evidence="1" type="ORF">V1517DRAFT_341111</name>
</gene>
<protein>
    <submittedName>
        <fullName evidence="1">Uncharacterized protein</fullName>
    </submittedName>
</protein>
<organism evidence="1 2">
    <name type="scientific">Lipomyces orientalis</name>
    <dbReference type="NCBI Taxonomy" id="1233043"/>
    <lineage>
        <taxon>Eukaryota</taxon>
        <taxon>Fungi</taxon>
        <taxon>Dikarya</taxon>
        <taxon>Ascomycota</taxon>
        <taxon>Saccharomycotina</taxon>
        <taxon>Lipomycetes</taxon>
        <taxon>Lipomycetales</taxon>
        <taxon>Lipomycetaceae</taxon>
        <taxon>Lipomyces</taxon>
    </lineage>
</organism>
<proteinExistence type="predicted"/>
<comment type="caution">
    <text evidence="1">The sequence shown here is derived from an EMBL/GenBank/DDBJ whole genome shotgun (WGS) entry which is preliminary data.</text>
</comment>
<reference evidence="2" key="1">
    <citation type="journal article" date="2024" name="Front. Bioeng. Biotechnol.">
        <title>Genome-scale model development and genomic sequencing of the oleaginous clade Lipomyces.</title>
        <authorList>
            <person name="Czajka J.J."/>
            <person name="Han Y."/>
            <person name="Kim J."/>
            <person name="Mondo S.J."/>
            <person name="Hofstad B.A."/>
            <person name="Robles A."/>
            <person name="Haridas S."/>
            <person name="Riley R."/>
            <person name="LaButti K."/>
            <person name="Pangilinan J."/>
            <person name="Andreopoulos W."/>
            <person name="Lipzen A."/>
            <person name="Yan J."/>
            <person name="Wang M."/>
            <person name="Ng V."/>
            <person name="Grigoriev I.V."/>
            <person name="Spatafora J.W."/>
            <person name="Magnuson J.K."/>
            <person name="Baker S.E."/>
            <person name="Pomraning K.R."/>
        </authorList>
    </citation>
    <scope>NUCLEOTIDE SEQUENCE [LARGE SCALE GENOMIC DNA]</scope>
    <source>
        <strain evidence="2">CBS 10300</strain>
    </source>
</reference>
<keyword evidence="2" id="KW-1185">Reference proteome</keyword>
<evidence type="ECO:0000313" key="1">
    <source>
        <dbReference type="EMBL" id="KAK9320068.1"/>
    </source>
</evidence>